<protein>
    <recommendedName>
        <fullName evidence="2">HPP transmembrane region domain-containing protein</fullName>
    </recommendedName>
</protein>
<comment type="caution">
    <text evidence="3">The sequence shown here is derived from an EMBL/GenBank/DDBJ whole genome shotgun (WGS) entry which is preliminary data.</text>
</comment>
<proteinExistence type="predicted"/>
<evidence type="ECO:0000256" key="1">
    <source>
        <dbReference type="SAM" id="Phobius"/>
    </source>
</evidence>
<evidence type="ECO:0000313" key="3">
    <source>
        <dbReference type="EMBL" id="CBI08813.1"/>
    </source>
</evidence>
<feature type="transmembrane region" description="Helical" evidence="1">
    <location>
        <begin position="66"/>
        <end position="86"/>
    </location>
</feature>
<keyword evidence="1" id="KW-1133">Transmembrane helix</keyword>
<feature type="transmembrane region" description="Helical" evidence="1">
    <location>
        <begin position="16"/>
        <end position="34"/>
    </location>
</feature>
<accession>E6QNJ2</accession>
<sequence>MPHHHATVTFAEKLRGGLAGGIAILWLGLLIEFLPQGQYPLLMLGSTAASAVLLFAVPHSPMAQPWNLVVGHAVSALAGWIISLLIPDPIVAAALAVALAILLMHVLDALHPPGAATALTVVLGASQFHQMGGLWLTGIVAMNTGVSLLFALLINNLLPGRHYPAPHQPFVPQAARILPAVITVDDIEAALEEMDSVIDVSEEDLLEIYSRAMQHAQQRAAR</sequence>
<gene>
    <name evidence="3" type="ORF">CARN6_2327</name>
</gene>
<dbReference type="AlphaFoldDB" id="E6QNJ2"/>
<evidence type="ECO:0000259" key="2">
    <source>
        <dbReference type="Pfam" id="PF04982"/>
    </source>
</evidence>
<feature type="domain" description="HPP transmembrane region" evidence="2">
    <location>
        <begin position="8"/>
        <end position="164"/>
    </location>
</feature>
<reference evidence="3" key="1">
    <citation type="submission" date="2009-10" db="EMBL/GenBank/DDBJ databases">
        <title>Diversity of trophic interactions inside an arsenic-rich microbial ecosystem.</title>
        <authorList>
            <person name="Bertin P.N."/>
            <person name="Heinrich-Salmeron A."/>
            <person name="Pelletier E."/>
            <person name="Goulhen-Chollet F."/>
            <person name="Arsene-Ploetze F."/>
            <person name="Gallien S."/>
            <person name="Calteau A."/>
            <person name="Vallenet D."/>
            <person name="Casiot C."/>
            <person name="Chane-Woon-Ming B."/>
            <person name="Giloteaux L."/>
            <person name="Barakat M."/>
            <person name="Bonnefoy V."/>
            <person name="Bruneel O."/>
            <person name="Chandler M."/>
            <person name="Cleiss J."/>
            <person name="Duran R."/>
            <person name="Elbaz-Poulichet F."/>
            <person name="Fonknechten N."/>
            <person name="Lauga B."/>
            <person name="Mornico D."/>
            <person name="Ortet P."/>
            <person name="Schaeffer C."/>
            <person name="Siguier P."/>
            <person name="Alexander Thil Smith A."/>
            <person name="Van Dorsselaer A."/>
            <person name="Weissenbach J."/>
            <person name="Medigue C."/>
            <person name="Le Paslier D."/>
        </authorList>
    </citation>
    <scope>NUCLEOTIDE SEQUENCE</scope>
</reference>
<dbReference type="PANTHER" id="PTHR33741:SF5">
    <property type="entry name" value="TRANSMEMBRANE PROTEIN DDB_G0269096-RELATED"/>
    <property type="match status" value="1"/>
</dbReference>
<feature type="transmembrane region" description="Helical" evidence="1">
    <location>
        <begin position="93"/>
        <end position="112"/>
    </location>
</feature>
<name>E6QNJ2_9ZZZZ</name>
<feature type="transmembrane region" description="Helical" evidence="1">
    <location>
        <begin position="41"/>
        <end position="60"/>
    </location>
</feature>
<dbReference type="PANTHER" id="PTHR33741">
    <property type="entry name" value="TRANSMEMBRANE PROTEIN DDB_G0269096-RELATED"/>
    <property type="match status" value="1"/>
</dbReference>
<dbReference type="Pfam" id="PF04982">
    <property type="entry name" value="TM_HPP"/>
    <property type="match status" value="1"/>
</dbReference>
<keyword evidence="1" id="KW-0472">Membrane</keyword>
<dbReference type="InterPro" id="IPR058581">
    <property type="entry name" value="TM_HPP"/>
</dbReference>
<dbReference type="InterPro" id="IPR007065">
    <property type="entry name" value="HPP"/>
</dbReference>
<organism evidence="3">
    <name type="scientific">mine drainage metagenome</name>
    <dbReference type="NCBI Taxonomy" id="410659"/>
    <lineage>
        <taxon>unclassified sequences</taxon>
        <taxon>metagenomes</taxon>
        <taxon>ecological metagenomes</taxon>
    </lineage>
</organism>
<feature type="transmembrane region" description="Helical" evidence="1">
    <location>
        <begin position="132"/>
        <end position="154"/>
    </location>
</feature>
<keyword evidence="1" id="KW-0812">Transmembrane</keyword>
<dbReference type="EMBL" id="CABQ01000277">
    <property type="protein sequence ID" value="CBI08813.1"/>
    <property type="molecule type" value="Genomic_DNA"/>
</dbReference>